<dbReference type="PANTHER" id="PTHR48073">
    <property type="entry name" value="O-SUCCINYLBENZOATE SYNTHASE-RELATED"/>
    <property type="match status" value="1"/>
</dbReference>
<dbReference type="Gene3D" id="3.20.20.120">
    <property type="entry name" value="Enolase-like C-terminal domain"/>
    <property type="match status" value="1"/>
</dbReference>
<accession>A0A0M0GF97</accession>
<feature type="active site" description="Proton acceptor; specific for (S)-substrate epimerization" evidence="5">
    <location>
        <position position="267"/>
    </location>
</feature>
<feature type="domain" description="Mandelate racemase/muconate lactonizing enzyme C-terminal" evidence="8">
    <location>
        <begin position="142"/>
        <end position="239"/>
    </location>
</feature>
<evidence type="ECO:0000259" key="8">
    <source>
        <dbReference type="SMART" id="SM00922"/>
    </source>
</evidence>
<evidence type="ECO:0000256" key="2">
    <source>
        <dbReference type="ARBA" id="ARBA00022723"/>
    </source>
</evidence>
<reference evidence="10" key="1">
    <citation type="submission" date="2015-07" db="EMBL/GenBank/DDBJ databases">
        <title>Fjat-10036 dsm4.</title>
        <authorList>
            <person name="Liu B."/>
            <person name="Wang J."/>
            <person name="Zhu Y."/>
            <person name="Liu G."/>
            <person name="Chen Q."/>
            <person name="Chen Z."/>
            <person name="Lan J."/>
            <person name="Che J."/>
            <person name="Ge C."/>
            <person name="Shi H."/>
            <person name="Pan Z."/>
            <person name="Liu X."/>
        </authorList>
    </citation>
    <scope>NUCLEOTIDE SEQUENCE [LARGE SCALE GENOMIC DNA]</scope>
    <source>
        <strain evidence="10">DSM 4</strain>
    </source>
</reference>
<feature type="active site" description="Proton acceptor; specific for (R)-substrate epimerization" evidence="5">
    <location>
        <position position="163"/>
    </location>
</feature>
<dbReference type="AlphaFoldDB" id="A0A0M0GF97"/>
<dbReference type="InterPro" id="IPR036849">
    <property type="entry name" value="Enolase-like_C_sf"/>
</dbReference>
<dbReference type="Proteomes" id="UP000037109">
    <property type="component" value="Unassembled WGS sequence"/>
</dbReference>
<dbReference type="SUPFAM" id="SSF51604">
    <property type="entry name" value="Enolase C-terminal domain-like"/>
    <property type="match status" value="1"/>
</dbReference>
<dbReference type="SUPFAM" id="SSF54826">
    <property type="entry name" value="Enolase N-terminal domain-like"/>
    <property type="match status" value="1"/>
</dbReference>
<dbReference type="InterPro" id="IPR013342">
    <property type="entry name" value="Mandelate_racemase_C"/>
</dbReference>
<proteinExistence type="inferred from homology"/>
<dbReference type="InterPro" id="IPR029065">
    <property type="entry name" value="Enolase_C-like"/>
</dbReference>
<name>A0A0M0GF97_SPOGL</name>
<keyword evidence="4 7" id="KW-0413">Isomerase</keyword>
<dbReference type="RefSeq" id="WP_053435480.1">
    <property type="nucleotide sequence ID" value="NZ_LGUF01000007.1"/>
</dbReference>
<dbReference type="InterPro" id="IPR013341">
    <property type="entry name" value="Mandelate_racemase_N_dom"/>
</dbReference>
<keyword evidence="3 6" id="KW-0460">Magnesium</keyword>
<feature type="binding site" evidence="6">
    <location>
        <position position="191"/>
    </location>
    <ligand>
        <name>Mg(2+)</name>
        <dbReference type="ChEBI" id="CHEBI:18420"/>
    </ligand>
</feature>
<organism evidence="9 10">
    <name type="scientific">Sporosarcina globispora</name>
    <name type="common">Bacillus globisporus</name>
    <dbReference type="NCBI Taxonomy" id="1459"/>
    <lineage>
        <taxon>Bacteria</taxon>
        <taxon>Bacillati</taxon>
        <taxon>Bacillota</taxon>
        <taxon>Bacilli</taxon>
        <taxon>Bacillales</taxon>
        <taxon>Caryophanaceae</taxon>
        <taxon>Sporosarcina</taxon>
    </lineage>
</organism>
<dbReference type="GO" id="GO:0000287">
    <property type="term" value="F:magnesium ion binding"/>
    <property type="evidence" value="ECO:0007669"/>
    <property type="project" value="UniProtKB-ARBA"/>
</dbReference>
<evidence type="ECO:0000256" key="1">
    <source>
        <dbReference type="ARBA" id="ARBA00008031"/>
    </source>
</evidence>
<dbReference type="SFLD" id="SFLDF00009">
    <property type="entry name" value="o-succinylbenzoate_synthase"/>
    <property type="match status" value="1"/>
</dbReference>
<dbReference type="EMBL" id="LGUF01000007">
    <property type="protein sequence ID" value="KON88111.1"/>
    <property type="molecule type" value="Genomic_DNA"/>
</dbReference>
<dbReference type="SFLD" id="SFLDG00180">
    <property type="entry name" value="muconate_cycloisomerase"/>
    <property type="match status" value="1"/>
</dbReference>
<comment type="caution">
    <text evidence="9">The sequence shown here is derived from an EMBL/GenBank/DDBJ whole genome shotgun (WGS) entry which is preliminary data.</text>
</comment>
<dbReference type="FunFam" id="3.30.390.10:FF:000009">
    <property type="entry name" value="Hydrophobic dipeptide epimerase"/>
    <property type="match status" value="1"/>
</dbReference>
<evidence type="ECO:0000256" key="6">
    <source>
        <dbReference type="PIRSR" id="PIRSR634603-3"/>
    </source>
</evidence>
<sequence>MRITSATIYGIHLPLIEPFIISYHKYVNMPSVIVELHTDEGIIGYGEATPDEHVTGETFDGVIAALSQFILPAIKGENPFRIEAIHEKMDQLLYGNPTVKAAVDIACYDLMGKKAGVPVYDLLGGRYYDQLEVPKVLSILEPDEMAKQARKAMEEGYSSIKLKVGTDVRKDVERIKAVRAAVGKNFPIRVDANQGWQTSSQALSVIRKIEECDIDWIEQPVVADDIDALAEVRSKTKIPVMIDEGLHGLKEMREVIAKKAADKINLKLMKCGGLYRGSQLVHMAEMAGMTCQVGSMVESSLASAAGLHLATAKKSIQSHELVGPLMFSKDIAHLPFTTNSISLSNKPGFGIDIDPFALEQMTTRKIQVDV</sequence>
<evidence type="ECO:0000256" key="7">
    <source>
        <dbReference type="RuleBase" id="RU366006"/>
    </source>
</evidence>
<dbReference type="STRING" id="1459.AF332_15690"/>
<comment type="similarity">
    <text evidence="1 7">Belongs to the mandelate racemase/muconate lactonizing enzyme family.</text>
</comment>
<keyword evidence="2 6" id="KW-0479">Metal-binding</keyword>
<dbReference type="CDD" id="cd03319">
    <property type="entry name" value="L-Ala-DL-Glu_epimerase"/>
    <property type="match status" value="1"/>
</dbReference>
<dbReference type="InterPro" id="IPR029017">
    <property type="entry name" value="Enolase-like_N"/>
</dbReference>
<dbReference type="OrthoDB" id="9775391at2"/>
<evidence type="ECO:0000256" key="3">
    <source>
        <dbReference type="ARBA" id="ARBA00022842"/>
    </source>
</evidence>
<dbReference type="GO" id="GO:0016855">
    <property type="term" value="F:racemase and epimerase activity, acting on amino acids and derivatives"/>
    <property type="evidence" value="ECO:0007669"/>
    <property type="project" value="UniProtKB-UniRule"/>
</dbReference>
<dbReference type="SFLD" id="SFLDS00001">
    <property type="entry name" value="Enolase"/>
    <property type="match status" value="1"/>
</dbReference>
<feature type="binding site" evidence="6">
    <location>
        <position position="243"/>
    </location>
    <ligand>
        <name>Mg(2+)</name>
        <dbReference type="ChEBI" id="CHEBI:18420"/>
    </ligand>
</feature>
<comment type="cofactor">
    <cofactor evidence="6 7">
        <name>Mg(2+)</name>
        <dbReference type="ChEBI" id="CHEBI:18420"/>
    </cofactor>
    <text evidence="6 7">Binds 1 Mg(2+) ion per subunit.</text>
</comment>
<evidence type="ECO:0000313" key="9">
    <source>
        <dbReference type="EMBL" id="KON88111.1"/>
    </source>
</evidence>
<evidence type="ECO:0000313" key="10">
    <source>
        <dbReference type="Proteomes" id="UP000037109"/>
    </source>
</evidence>
<dbReference type="Gene3D" id="3.30.390.10">
    <property type="entry name" value="Enolase-like, N-terminal domain"/>
    <property type="match status" value="1"/>
</dbReference>
<protein>
    <recommendedName>
        <fullName evidence="7">Dipeptide epimerase</fullName>
        <ecNumber evidence="7">5.1.1.-</ecNumber>
    </recommendedName>
</protein>
<evidence type="ECO:0000256" key="5">
    <source>
        <dbReference type="PIRSR" id="PIRSR634603-1"/>
    </source>
</evidence>
<dbReference type="GO" id="GO:0006518">
    <property type="term" value="P:peptide metabolic process"/>
    <property type="evidence" value="ECO:0007669"/>
    <property type="project" value="UniProtKB-ARBA"/>
</dbReference>
<dbReference type="PATRIC" id="fig|1459.3.peg.3406"/>
<dbReference type="EC" id="5.1.1.-" evidence="7"/>
<dbReference type="PANTHER" id="PTHR48073:SF2">
    <property type="entry name" value="O-SUCCINYLBENZOATE SYNTHASE"/>
    <property type="match status" value="1"/>
</dbReference>
<gene>
    <name evidence="9" type="ORF">AF332_15690</name>
</gene>
<feature type="binding site" evidence="6">
    <location>
        <position position="218"/>
    </location>
    <ligand>
        <name>Mg(2+)</name>
        <dbReference type="ChEBI" id="CHEBI:18420"/>
    </ligand>
</feature>
<dbReference type="InterPro" id="IPR034603">
    <property type="entry name" value="Dipeptide_epimerase"/>
</dbReference>
<evidence type="ECO:0000256" key="4">
    <source>
        <dbReference type="ARBA" id="ARBA00023235"/>
    </source>
</evidence>
<dbReference type="SMART" id="SM00922">
    <property type="entry name" value="MR_MLE"/>
    <property type="match status" value="1"/>
</dbReference>
<keyword evidence="10" id="KW-1185">Reference proteome</keyword>
<dbReference type="Pfam" id="PF13378">
    <property type="entry name" value="MR_MLE_C"/>
    <property type="match status" value="1"/>
</dbReference>
<dbReference type="Pfam" id="PF02746">
    <property type="entry name" value="MR_MLE_N"/>
    <property type="match status" value="1"/>
</dbReference>